<proteinExistence type="predicted"/>
<protein>
    <recommendedName>
        <fullName evidence="2">Glycosyl transferase family 1 domain-containing protein</fullName>
    </recommendedName>
</protein>
<dbReference type="EMBL" id="BARU01030737">
    <property type="protein sequence ID" value="GAH66671.1"/>
    <property type="molecule type" value="Genomic_DNA"/>
</dbReference>
<feature type="non-terminal residue" evidence="1">
    <location>
        <position position="264"/>
    </location>
</feature>
<accession>X1H904</accession>
<reference evidence="1" key="1">
    <citation type="journal article" date="2014" name="Front. Microbiol.">
        <title>High frequency of phylogenetically diverse reductive dehalogenase-homologous genes in deep subseafloor sedimentary metagenomes.</title>
        <authorList>
            <person name="Kawai M."/>
            <person name="Futagami T."/>
            <person name="Toyoda A."/>
            <person name="Takaki Y."/>
            <person name="Nishi S."/>
            <person name="Hori S."/>
            <person name="Arai W."/>
            <person name="Tsubouchi T."/>
            <person name="Morono Y."/>
            <person name="Uchiyama I."/>
            <person name="Ito T."/>
            <person name="Fujiyama A."/>
            <person name="Inagaki F."/>
            <person name="Takami H."/>
        </authorList>
    </citation>
    <scope>NUCLEOTIDE SEQUENCE</scope>
    <source>
        <strain evidence="1">Expedition CK06-06</strain>
    </source>
</reference>
<evidence type="ECO:0000313" key="1">
    <source>
        <dbReference type="EMBL" id="GAH66671.1"/>
    </source>
</evidence>
<feature type="non-terminal residue" evidence="1">
    <location>
        <position position="1"/>
    </location>
</feature>
<dbReference type="AlphaFoldDB" id="X1H904"/>
<dbReference type="Gene3D" id="3.40.50.2000">
    <property type="entry name" value="Glycogen Phosphorylase B"/>
    <property type="match status" value="1"/>
</dbReference>
<organism evidence="1">
    <name type="scientific">marine sediment metagenome</name>
    <dbReference type="NCBI Taxonomy" id="412755"/>
    <lineage>
        <taxon>unclassified sequences</taxon>
        <taxon>metagenomes</taxon>
        <taxon>ecological metagenomes</taxon>
    </lineage>
</organism>
<dbReference type="SUPFAM" id="SSF53756">
    <property type="entry name" value="UDP-Glycosyltransferase/glycogen phosphorylase"/>
    <property type="match status" value="1"/>
</dbReference>
<sequence>NPPIWRPGTFMERAFFAFRDWLWRFRVEPAIRKHSLLDYDIYHLEGGLEFYRHGGFVRHLAEKDKPIISTYHGRDFRNRGVIPAVDRHLRLNLTSEYDLLPRHPNLHYLFLPYDVAACQPAGRPHDPITICHATRSKYAKGSETIIAAGRALEKSHGIRFIFIENQPHDEVMALKAQADIYIDQVADVAPGYGMNSVEAMAMGLACCTSMNDDYQAFMPDHPFVNVTPDNLLAKLMELVENPQLILERGRAARRWAESRHDLEV</sequence>
<gene>
    <name evidence="1" type="ORF">S03H2_48722</name>
</gene>
<evidence type="ECO:0008006" key="2">
    <source>
        <dbReference type="Google" id="ProtNLM"/>
    </source>
</evidence>
<name>X1H904_9ZZZZ</name>
<comment type="caution">
    <text evidence="1">The sequence shown here is derived from an EMBL/GenBank/DDBJ whole genome shotgun (WGS) entry which is preliminary data.</text>
</comment>